<dbReference type="Pfam" id="PF13385">
    <property type="entry name" value="Laminin_G_3"/>
    <property type="match status" value="1"/>
</dbReference>
<keyword evidence="3" id="KW-1185">Reference proteome</keyword>
<gene>
    <name evidence="2" type="ORF">CJD36_001260</name>
</gene>
<accession>A0A2S7T0F2</accession>
<feature type="chain" id="PRO_5015505871" description="LamG-like jellyroll fold domain-containing protein" evidence="1">
    <location>
        <begin position="22"/>
        <end position="442"/>
    </location>
</feature>
<feature type="signal peptide" evidence="1">
    <location>
        <begin position="1"/>
        <end position="21"/>
    </location>
</feature>
<organism evidence="2 3">
    <name type="scientific">Flavipsychrobacter stenotrophus</name>
    <dbReference type="NCBI Taxonomy" id="2077091"/>
    <lineage>
        <taxon>Bacteria</taxon>
        <taxon>Pseudomonadati</taxon>
        <taxon>Bacteroidota</taxon>
        <taxon>Chitinophagia</taxon>
        <taxon>Chitinophagales</taxon>
        <taxon>Chitinophagaceae</taxon>
        <taxon>Flavipsychrobacter</taxon>
    </lineage>
</organism>
<protein>
    <recommendedName>
        <fullName evidence="4">LamG-like jellyroll fold domain-containing protein</fullName>
    </recommendedName>
</protein>
<evidence type="ECO:0000256" key="1">
    <source>
        <dbReference type="SAM" id="SignalP"/>
    </source>
</evidence>
<name>A0A2S7T0F2_9BACT</name>
<dbReference type="InterPro" id="IPR013320">
    <property type="entry name" value="ConA-like_dom_sf"/>
</dbReference>
<dbReference type="EMBL" id="PPSL01000001">
    <property type="protein sequence ID" value="PQJ12408.1"/>
    <property type="molecule type" value="Genomic_DNA"/>
</dbReference>
<evidence type="ECO:0000313" key="2">
    <source>
        <dbReference type="EMBL" id="PQJ12408.1"/>
    </source>
</evidence>
<keyword evidence="1" id="KW-0732">Signal</keyword>
<dbReference type="AlphaFoldDB" id="A0A2S7T0F2"/>
<sequence length="442" mass="47481">MKKHTILAVFMLFSAAAFSQALPSYVPTGNLELWYSFNGGAIDGSANALNGTVTGASPTTDRFGSSLSAYSFNGTSNYISLPPSTSLDLVKEVTIMAWIKCDNYGTSISQIFWRGNTLSAYDPYMLFITGGAIRFRRNVATGTATYDASIPVSIVDTSKYHMIVGTFSILDDSMKIYYDGKRYAAVYAPTPIAYSTTGFWNMIGAVDYGTWQFYKGKIDDVGAWNRRLSDCEISKLYYANNSLIMGNPSSTYVASGGTATFSIADSGGIATYQWQVNAGAGFTDVISSGSYSGSNTMTLTINPVTAAMNVNSYRCIRDAGACIDTSVFAVLTTDTTSTPDTTTTTDTTLSVSTQGNSDDLMIVPNPGNGSFRFSGMLSNGLTEIGSIEILDLLGRRVYESEIHIDNGTITGAINLNGTLNQGSYIVVIHSPHTYKTYKLVVC</sequence>
<dbReference type="NCBIfam" id="TIGR04183">
    <property type="entry name" value="Por_Secre_tail"/>
    <property type="match status" value="1"/>
</dbReference>
<evidence type="ECO:0000313" key="3">
    <source>
        <dbReference type="Proteomes" id="UP000239872"/>
    </source>
</evidence>
<comment type="caution">
    <text evidence="2">The sequence shown here is derived from an EMBL/GenBank/DDBJ whole genome shotgun (WGS) entry which is preliminary data.</text>
</comment>
<dbReference type="SUPFAM" id="SSF49899">
    <property type="entry name" value="Concanavalin A-like lectins/glucanases"/>
    <property type="match status" value="1"/>
</dbReference>
<dbReference type="RefSeq" id="WP_105037292.1">
    <property type="nucleotide sequence ID" value="NZ_PPSL01000001.1"/>
</dbReference>
<dbReference type="OrthoDB" id="9814380at2"/>
<dbReference type="GO" id="GO:0005975">
    <property type="term" value="P:carbohydrate metabolic process"/>
    <property type="evidence" value="ECO:0007669"/>
    <property type="project" value="UniProtKB-ARBA"/>
</dbReference>
<dbReference type="SUPFAM" id="SSF48726">
    <property type="entry name" value="Immunoglobulin"/>
    <property type="match status" value="1"/>
</dbReference>
<proteinExistence type="predicted"/>
<dbReference type="InterPro" id="IPR036179">
    <property type="entry name" value="Ig-like_dom_sf"/>
</dbReference>
<reference evidence="2 3" key="1">
    <citation type="submission" date="2018-01" db="EMBL/GenBank/DDBJ databases">
        <title>A novel member of the phylum Bacteroidetes isolated from glacier ice.</title>
        <authorList>
            <person name="Liu Q."/>
            <person name="Xin Y.-H."/>
        </authorList>
    </citation>
    <scope>NUCLEOTIDE SEQUENCE [LARGE SCALE GENOMIC DNA]</scope>
    <source>
        <strain evidence="2 3">RB1R16</strain>
    </source>
</reference>
<dbReference type="InterPro" id="IPR026444">
    <property type="entry name" value="Secre_tail"/>
</dbReference>
<dbReference type="Proteomes" id="UP000239872">
    <property type="component" value="Unassembled WGS sequence"/>
</dbReference>
<evidence type="ECO:0008006" key="4">
    <source>
        <dbReference type="Google" id="ProtNLM"/>
    </source>
</evidence>
<dbReference type="GO" id="GO:0004553">
    <property type="term" value="F:hydrolase activity, hydrolyzing O-glycosyl compounds"/>
    <property type="evidence" value="ECO:0007669"/>
    <property type="project" value="UniProtKB-ARBA"/>
</dbReference>
<dbReference type="Gene3D" id="2.60.120.200">
    <property type="match status" value="1"/>
</dbReference>